<dbReference type="RefSeq" id="WP_072013665.1">
    <property type="nucleotide sequence ID" value="NZ_JBKAGJ010000009.1"/>
</dbReference>
<evidence type="ECO:0000256" key="4">
    <source>
        <dbReference type="ARBA" id="ARBA00023015"/>
    </source>
</evidence>
<evidence type="ECO:0000256" key="3">
    <source>
        <dbReference type="ARBA" id="ARBA00022737"/>
    </source>
</evidence>
<dbReference type="CDD" id="cd16320">
    <property type="entry name" value="MraZ_N"/>
    <property type="match status" value="1"/>
</dbReference>
<dbReference type="GO" id="GO:0051301">
    <property type="term" value="P:cell division"/>
    <property type="evidence" value="ECO:0007669"/>
    <property type="project" value="UniProtKB-KW"/>
</dbReference>
<dbReference type="SUPFAM" id="SSF89447">
    <property type="entry name" value="AbrB/MazE/MraZ-like"/>
    <property type="match status" value="1"/>
</dbReference>
<dbReference type="EMBL" id="JPOS01000039">
    <property type="protein sequence ID" value="KGE86815.1"/>
    <property type="molecule type" value="Genomic_DNA"/>
</dbReference>
<dbReference type="Proteomes" id="UP000029736">
    <property type="component" value="Unassembled WGS sequence"/>
</dbReference>
<keyword evidence="9" id="KW-0131">Cell cycle</keyword>
<keyword evidence="10" id="KW-1185">Reference proteome</keyword>
<evidence type="ECO:0000256" key="1">
    <source>
        <dbReference type="ARBA" id="ARBA00013860"/>
    </source>
</evidence>
<comment type="similarity">
    <text evidence="7">Belongs to the MraZ family.</text>
</comment>
<dbReference type="PANTHER" id="PTHR34701">
    <property type="entry name" value="TRANSCRIPTIONAL REGULATOR MRAZ"/>
    <property type="match status" value="1"/>
</dbReference>
<protein>
    <recommendedName>
        <fullName evidence="1 7">Transcriptional regulator MraZ</fullName>
    </recommendedName>
</protein>
<comment type="subcellular location">
    <subcellularLocation>
        <location evidence="7">Cytoplasm</location>
        <location evidence="7">Nucleoid</location>
    </subcellularLocation>
</comment>
<dbReference type="OrthoDB" id="9807753at2"/>
<evidence type="ECO:0000259" key="8">
    <source>
        <dbReference type="PROSITE" id="PS51740"/>
    </source>
</evidence>
<dbReference type="HAMAP" id="MF_01008">
    <property type="entry name" value="MraZ"/>
    <property type="match status" value="1"/>
</dbReference>
<proteinExistence type="inferred from homology"/>
<keyword evidence="4 7" id="KW-0805">Transcription regulation</keyword>
<dbReference type="NCBIfam" id="TIGR00242">
    <property type="entry name" value="division/cell wall cluster transcriptional repressor MraZ"/>
    <property type="match status" value="1"/>
</dbReference>
<evidence type="ECO:0000256" key="5">
    <source>
        <dbReference type="ARBA" id="ARBA00023125"/>
    </source>
</evidence>
<dbReference type="InterPro" id="IPR020603">
    <property type="entry name" value="MraZ_dom"/>
</dbReference>
<keyword evidence="9" id="KW-0132">Cell division</keyword>
<name>A0A098S402_9BACT</name>
<sequence>MNFEQLLGEYECKIDAKGRMRMPSGLIAQLGEGEALSFVINRGFEQCLMLYPEPVWERITNEINQLNLYNKKNRNFVRYFYRGAQKVSMDSADRILVSKRLLEYAGIDKEVVLSAYNDRIEIWAADQYEALLDEEPEDFSDLAEDVLGKANGKAPEL</sequence>
<feature type="domain" description="SpoVT-AbrB" evidence="8">
    <location>
        <begin position="84"/>
        <end position="127"/>
    </location>
</feature>
<dbReference type="Gene3D" id="3.40.1550.20">
    <property type="entry name" value="Transcriptional regulator MraZ domain"/>
    <property type="match status" value="1"/>
</dbReference>
<dbReference type="GO" id="GO:0005737">
    <property type="term" value="C:cytoplasm"/>
    <property type="evidence" value="ECO:0007669"/>
    <property type="project" value="UniProtKB-UniRule"/>
</dbReference>
<dbReference type="PANTHER" id="PTHR34701:SF1">
    <property type="entry name" value="TRANSCRIPTIONAL REGULATOR MRAZ"/>
    <property type="match status" value="1"/>
</dbReference>
<keyword evidence="2 7" id="KW-0963">Cytoplasm</keyword>
<dbReference type="PROSITE" id="PS51740">
    <property type="entry name" value="SPOVT_ABRB"/>
    <property type="match status" value="2"/>
</dbReference>
<evidence type="ECO:0000256" key="2">
    <source>
        <dbReference type="ARBA" id="ARBA00022490"/>
    </source>
</evidence>
<accession>A0A098S402</accession>
<feature type="domain" description="SpoVT-AbrB" evidence="8">
    <location>
        <begin position="9"/>
        <end position="55"/>
    </location>
</feature>
<evidence type="ECO:0000256" key="7">
    <source>
        <dbReference type="HAMAP-Rule" id="MF_01008"/>
    </source>
</evidence>
<dbReference type="GO" id="GO:0000976">
    <property type="term" value="F:transcription cis-regulatory region binding"/>
    <property type="evidence" value="ECO:0007669"/>
    <property type="project" value="TreeGrafter"/>
</dbReference>
<keyword evidence="6 7" id="KW-0804">Transcription</keyword>
<dbReference type="Pfam" id="PF02381">
    <property type="entry name" value="MraZ"/>
    <property type="match status" value="2"/>
</dbReference>
<keyword evidence="3" id="KW-0677">Repeat</keyword>
<gene>
    <name evidence="7" type="primary">mraZ</name>
    <name evidence="9" type="ORF">IX84_17195</name>
</gene>
<dbReference type="InterPro" id="IPR035642">
    <property type="entry name" value="MraZ_N"/>
</dbReference>
<dbReference type="CDD" id="cd16321">
    <property type="entry name" value="MraZ_C"/>
    <property type="match status" value="1"/>
</dbReference>
<dbReference type="GO" id="GO:2000143">
    <property type="term" value="P:negative regulation of DNA-templated transcription initiation"/>
    <property type="evidence" value="ECO:0007669"/>
    <property type="project" value="TreeGrafter"/>
</dbReference>
<dbReference type="GO" id="GO:0009295">
    <property type="term" value="C:nucleoid"/>
    <property type="evidence" value="ECO:0007669"/>
    <property type="project" value="UniProtKB-SubCell"/>
</dbReference>
<reference evidence="9 10" key="1">
    <citation type="journal article" date="2014" name="Int. J. Syst. Evol. Microbiol.">
        <title>Phaeodactylibacter xiamenensis gen. nov., sp. nov., a member of the family Saprospiraceae isolated from the marine alga Phaeodactylum tricornutum.</title>
        <authorList>
            <person name="Chen Z.Jr."/>
            <person name="Lei X."/>
            <person name="Lai Q."/>
            <person name="Li Y."/>
            <person name="Zhang B."/>
            <person name="Zhang J."/>
            <person name="Zhang H."/>
            <person name="Yang L."/>
            <person name="Zheng W."/>
            <person name="Tian Y."/>
            <person name="Yu Z."/>
            <person name="Xu H.Jr."/>
            <person name="Zheng T."/>
        </authorList>
    </citation>
    <scope>NUCLEOTIDE SEQUENCE [LARGE SCALE GENOMIC DNA]</scope>
    <source>
        <strain evidence="9 10">KD52</strain>
    </source>
</reference>
<comment type="caution">
    <text evidence="9">The sequence shown here is derived from an EMBL/GenBank/DDBJ whole genome shotgun (WGS) entry which is preliminary data.</text>
</comment>
<dbReference type="InterPro" id="IPR037914">
    <property type="entry name" value="SpoVT-AbrB_sf"/>
</dbReference>
<dbReference type="STRING" id="1524460.IX84_17195"/>
<evidence type="ECO:0000256" key="6">
    <source>
        <dbReference type="ARBA" id="ARBA00023163"/>
    </source>
</evidence>
<dbReference type="AlphaFoldDB" id="A0A098S402"/>
<dbReference type="InterPro" id="IPR007159">
    <property type="entry name" value="SpoVT-AbrB_dom"/>
</dbReference>
<organism evidence="9 10">
    <name type="scientific">Phaeodactylibacter xiamenensis</name>
    <dbReference type="NCBI Taxonomy" id="1524460"/>
    <lineage>
        <taxon>Bacteria</taxon>
        <taxon>Pseudomonadati</taxon>
        <taxon>Bacteroidota</taxon>
        <taxon>Saprospiria</taxon>
        <taxon>Saprospirales</taxon>
        <taxon>Haliscomenobacteraceae</taxon>
        <taxon>Phaeodactylibacter</taxon>
    </lineage>
</organism>
<evidence type="ECO:0000313" key="9">
    <source>
        <dbReference type="EMBL" id="KGE86815.1"/>
    </source>
</evidence>
<dbReference type="InterPro" id="IPR035644">
    <property type="entry name" value="MraZ_C"/>
</dbReference>
<dbReference type="InterPro" id="IPR003444">
    <property type="entry name" value="MraZ"/>
</dbReference>
<dbReference type="GO" id="GO:0003700">
    <property type="term" value="F:DNA-binding transcription factor activity"/>
    <property type="evidence" value="ECO:0007669"/>
    <property type="project" value="UniProtKB-UniRule"/>
</dbReference>
<evidence type="ECO:0000313" key="10">
    <source>
        <dbReference type="Proteomes" id="UP000029736"/>
    </source>
</evidence>
<dbReference type="InterPro" id="IPR038619">
    <property type="entry name" value="MraZ_sf"/>
</dbReference>
<keyword evidence="5 7" id="KW-0238">DNA-binding</keyword>
<comment type="subunit">
    <text evidence="7">Forms oligomers.</text>
</comment>